<dbReference type="Proteomes" id="UP001442364">
    <property type="component" value="Unassembled WGS sequence"/>
</dbReference>
<evidence type="ECO:0000259" key="1">
    <source>
        <dbReference type="Pfam" id="PF02120"/>
    </source>
</evidence>
<dbReference type="Pfam" id="PF02120">
    <property type="entry name" value="Flg_hook"/>
    <property type="match status" value="1"/>
</dbReference>
<keyword evidence="3" id="KW-1185">Reference proteome</keyword>
<keyword evidence="2" id="KW-0282">Flagellum</keyword>
<reference evidence="2 3" key="1">
    <citation type="submission" date="2024-03" db="EMBL/GenBank/DDBJ databases">
        <title>Human intestinal bacterial collection.</title>
        <authorList>
            <person name="Pauvert C."/>
            <person name="Hitch T.C.A."/>
            <person name="Clavel T."/>
        </authorList>
    </citation>
    <scope>NUCLEOTIDE SEQUENCE [LARGE SCALE GENOMIC DNA]</scope>
    <source>
        <strain evidence="2 3">CLA-AA-H255</strain>
    </source>
</reference>
<dbReference type="Gene3D" id="3.30.750.140">
    <property type="match status" value="1"/>
</dbReference>
<evidence type="ECO:0000313" key="3">
    <source>
        <dbReference type="Proteomes" id="UP001442364"/>
    </source>
</evidence>
<comment type="caution">
    <text evidence="2">The sequence shown here is derived from an EMBL/GenBank/DDBJ whole genome shotgun (WGS) entry which is preliminary data.</text>
</comment>
<dbReference type="RefSeq" id="WP_349153168.1">
    <property type="nucleotide sequence ID" value="NZ_JBBMER010000001.1"/>
</dbReference>
<keyword evidence="2" id="KW-0969">Cilium</keyword>
<name>A0ABV1BS93_9FIRM</name>
<evidence type="ECO:0000313" key="2">
    <source>
        <dbReference type="EMBL" id="MEQ2378627.1"/>
    </source>
</evidence>
<organism evidence="2 3">
    <name type="scientific">[Lactobacillus] rogosae</name>
    <dbReference type="NCBI Taxonomy" id="706562"/>
    <lineage>
        <taxon>Bacteria</taxon>
        <taxon>Bacillati</taxon>
        <taxon>Bacillota</taxon>
        <taxon>Clostridia</taxon>
        <taxon>Lachnospirales</taxon>
        <taxon>Lachnospiraceae</taxon>
        <taxon>Lachnospira</taxon>
    </lineage>
</organism>
<dbReference type="InterPro" id="IPR038610">
    <property type="entry name" value="FliK-like_C_sf"/>
</dbReference>
<feature type="domain" description="Flagellar hook-length control protein-like C-terminal" evidence="1">
    <location>
        <begin position="417"/>
        <end position="481"/>
    </location>
</feature>
<proteinExistence type="predicted"/>
<sequence length="519" mass="58158">MDINIQQLLKTTLGQTSQSYDVNNNRVEQNTASNINQAQNITNNSSLIKNLIAGSVLTGFISELNDSDAVISLNDGSLLSATLANQGAVKQGEVVTFIVNQVKDNQISLKVLPADEQQNMFIDKALEAAGLYPTEENTAMVKELLSLNMPVNTDMLNTVNKYMAQFPDSDIKTIANLVRLDMPVTEENINLYKAYETFNAKLDGQLSTMENALSDNIMRAFSDFSRDDIQQLNTVINSMYGNADDNTNVTSKLVTESFSKDFINELSRQLTESSNGDIAEKLNDPSTTTKDMLNAILNNNKITDPAFLPTNKATFDKLLHQFINETMRITPKDVADTPDTLTNYYKRTKKVMEDVENVLKSSKADNDLAKNMSDIKSNIDFMNDLNKNMTFFQMPLKFSDSEGNGDLYVFTNKKSLANNPDEVSAMLHLDMPNLGSVDVYVKLNHTNVSTNFILETAELLDFVYAHINELNERLEQLGYSTHFEMTLSNKENDFDFNTDFIEKDVHSDNGGQYVFDIKA</sequence>
<protein>
    <submittedName>
        <fullName evidence="2">Flagellar hook-length control protein FliK</fullName>
    </submittedName>
</protein>
<dbReference type="InterPro" id="IPR021136">
    <property type="entry name" value="Flagellar_hook_control-like_C"/>
</dbReference>
<accession>A0ABV1BS93</accession>
<gene>
    <name evidence="2" type="ORF">WMO14_01825</name>
</gene>
<dbReference type="EMBL" id="JBBMER010000001">
    <property type="protein sequence ID" value="MEQ2378627.1"/>
    <property type="molecule type" value="Genomic_DNA"/>
</dbReference>
<keyword evidence="2" id="KW-0966">Cell projection</keyword>